<evidence type="ECO:0000313" key="1">
    <source>
        <dbReference type="EMBL" id="MBA8886152.1"/>
    </source>
</evidence>
<comment type="caution">
    <text evidence="1">The sequence shown here is derived from an EMBL/GenBank/DDBJ whole genome shotgun (WGS) entry which is preliminary data.</text>
</comment>
<keyword evidence="2" id="KW-1185">Reference proteome</keyword>
<dbReference type="EMBL" id="JACGXL010000001">
    <property type="protein sequence ID" value="MBA8886152.1"/>
    <property type="molecule type" value="Genomic_DNA"/>
</dbReference>
<evidence type="ECO:0008006" key="3">
    <source>
        <dbReference type="Google" id="ProtNLM"/>
    </source>
</evidence>
<sequence>MAADSADADRYTRRALALLRAVNGMEAENARELRSLAAEIRAILGTAALDALNRRALAALVREIAAAVTESYVAMYETQAASLVELAEIEAKWASGAGAAPRVASATAIDEAMSGLLVQGAPLRDQWVRQGEELAWRMASAVRTAATTPQPAQAAAKAIVGNPRTLRGGLIEKARNDAAALIDTAAHTAAYAGRLATFAASGVNALEWFSILDSRTTIGCAVRAGKLYTLDFEPMGHTIPIERPPPRHWRCRSILLPHKYPDGPPPDGGPQRDSFATWLAKQPKATQDELLGRGRADLWRGGKITLSDLIGQRGQTLTLAELRERG</sequence>
<proteinExistence type="predicted"/>
<name>A0A839EWK2_9GAMM</name>
<organism evidence="1 2">
    <name type="scientific">Dokdonella fugitiva</name>
    <dbReference type="NCBI Taxonomy" id="328517"/>
    <lineage>
        <taxon>Bacteria</taxon>
        <taxon>Pseudomonadati</taxon>
        <taxon>Pseudomonadota</taxon>
        <taxon>Gammaproteobacteria</taxon>
        <taxon>Lysobacterales</taxon>
        <taxon>Rhodanobacteraceae</taxon>
        <taxon>Dokdonella</taxon>
    </lineage>
</organism>
<protein>
    <recommendedName>
        <fullName evidence="3">SPP1 gp7 family phage head morphogenesis protein</fullName>
    </recommendedName>
</protein>
<gene>
    <name evidence="1" type="ORF">FHW12_000343</name>
</gene>
<dbReference type="RefSeq" id="WP_182529257.1">
    <property type="nucleotide sequence ID" value="NZ_JACGXL010000001.1"/>
</dbReference>
<dbReference type="AlphaFoldDB" id="A0A839EWK2"/>
<evidence type="ECO:0000313" key="2">
    <source>
        <dbReference type="Proteomes" id="UP000550401"/>
    </source>
</evidence>
<reference evidence="1 2" key="1">
    <citation type="submission" date="2020-07" db="EMBL/GenBank/DDBJ databases">
        <title>Genomic Encyclopedia of Type Strains, Phase IV (KMG-V): Genome sequencing to study the core and pangenomes of soil and plant-associated prokaryotes.</title>
        <authorList>
            <person name="Whitman W."/>
        </authorList>
    </citation>
    <scope>NUCLEOTIDE SEQUENCE [LARGE SCALE GENOMIC DNA]</scope>
    <source>
        <strain evidence="1 2">RH2WT43</strain>
    </source>
</reference>
<dbReference type="Proteomes" id="UP000550401">
    <property type="component" value="Unassembled WGS sequence"/>
</dbReference>
<accession>A0A839EWK2</accession>